<evidence type="ECO:0000313" key="10">
    <source>
        <dbReference type="Proteomes" id="UP001597063"/>
    </source>
</evidence>
<feature type="transmembrane region" description="Helical" evidence="7">
    <location>
        <begin position="89"/>
        <end position="108"/>
    </location>
</feature>
<evidence type="ECO:0000256" key="4">
    <source>
        <dbReference type="ARBA" id="ARBA00022692"/>
    </source>
</evidence>
<evidence type="ECO:0000313" key="9">
    <source>
        <dbReference type="EMBL" id="MFD0688720.1"/>
    </source>
</evidence>
<feature type="transmembrane region" description="Helical" evidence="7">
    <location>
        <begin position="177"/>
        <end position="198"/>
    </location>
</feature>
<dbReference type="Pfam" id="PF07690">
    <property type="entry name" value="MFS_1"/>
    <property type="match status" value="1"/>
</dbReference>
<keyword evidence="6 7" id="KW-0472">Membrane</keyword>
<evidence type="ECO:0000256" key="2">
    <source>
        <dbReference type="ARBA" id="ARBA00022448"/>
    </source>
</evidence>
<feature type="transmembrane region" description="Helical" evidence="7">
    <location>
        <begin position="282"/>
        <end position="305"/>
    </location>
</feature>
<feature type="transmembrane region" description="Helical" evidence="7">
    <location>
        <begin position="369"/>
        <end position="393"/>
    </location>
</feature>
<keyword evidence="4 7" id="KW-0812">Transmembrane</keyword>
<dbReference type="InterPro" id="IPR020846">
    <property type="entry name" value="MFS_dom"/>
</dbReference>
<evidence type="ECO:0000256" key="1">
    <source>
        <dbReference type="ARBA" id="ARBA00004651"/>
    </source>
</evidence>
<name>A0ABW2XSN7_9ACTN</name>
<dbReference type="RefSeq" id="WP_131764069.1">
    <property type="nucleotide sequence ID" value="NZ_CAACUY010000486.1"/>
</dbReference>
<organism evidence="9 10">
    <name type="scientific">Actinomadura fibrosa</name>
    <dbReference type="NCBI Taxonomy" id="111802"/>
    <lineage>
        <taxon>Bacteria</taxon>
        <taxon>Bacillati</taxon>
        <taxon>Actinomycetota</taxon>
        <taxon>Actinomycetes</taxon>
        <taxon>Streptosporangiales</taxon>
        <taxon>Thermomonosporaceae</taxon>
        <taxon>Actinomadura</taxon>
    </lineage>
</organism>
<comment type="subcellular location">
    <subcellularLocation>
        <location evidence="1">Cell membrane</location>
        <topology evidence="1">Multi-pass membrane protein</topology>
    </subcellularLocation>
</comment>
<feature type="transmembrane region" description="Helical" evidence="7">
    <location>
        <begin position="243"/>
        <end position="261"/>
    </location>
</feature>
<gene>
    <name evidence="9" type="ORF">ACFQZM_29795</name>
</gene>
<dbReference type="Gene3D" id="1.20.1250.20">
    <property type="entry name" value="MFS general substrate transporter like domains"/>
    <property type="match status" value="1"/>
</dbReference>
<dbReference type="InterPro" id="IPR011701">
    <property type="entry name" value="MFS"/>
</dbReference>
<accession>A0ABW2XSN7</accession>
<evidence type="ECO:0000256" key="6">
    <source>
        <dbReference type="ARBA" id="ARBA00023136"/>
    </source>
</evidence>
<feature type="transmembrane region" description="Helical" evidence="7">
    <location>
        <begin position="114"/>
        <end position="136"/>
    </location>
</feature>
<dbReference type="SUPFAM" id="SSF103473">
    <property type="entry name" value="MFS general substrate transporter"/>
    <property type="match status" value="1"/>
</dbReference>
<feature type="transmembrane region" description="Helical" evidence="7">
    <location>
        <begin position="58"/>
        <end position="77"/>
    </location>
</feature>
<feature type="transmembrane region" description="Helical" evidence="7">
    <location>
        <begin position="405"/>
        <end position="431"/>
    </location>
</feature>
<keyword evidence="10" id="KW-1185">Reference proteome</keyword>
<evidence type="ECO:0000256" key="7">
    <source>
        <dbReference type="SAM" id="Phobius"/>
    </source>
</evidence>
<sequence>MTEQRTTTGTGEKGRRAVNLRLVLITLCAVQFIDGMDVASMGPALPQIQSDLDMSSEALQWVVSAYVLGYGGFLLLGGRIADLYSRRRVLLVALGIFAVASLAGSVAGDGLALIAARLVKGIAAGFTAPAAVAILLNTFRDEEQRNKALGTFISVGAFGLTLGLVIGGALTEASWRYTLVLPGIVAILILLASIAIVPNDTDHDAVRGGGQIDVLGAVTVTGGLMAIVYGFSRSASSGWDDAVTIGALAAGAVLLVLFTQVERFARSPLVPLDVFRRPQLSHANVAALVLHGAYVGFQFLATLYFQRKLGWSPLEAAFGFFIGGAMVVLFAARFAGMVAKVGAWRFATLGFFLQAATYVWFLQLDSRNAILLVVVQQAVGGLGFAMTHPALNITAVMQAKTTEQGLISGMFIAATQLGSGLVLGLAASVFAANAGAGLEGYRAGLWVVIAAALLGLLLSAVGVVRYRAAAAPAAAEDAVAG</sequence>
<evidence type="ECO:0000256" key="3">
    <source>
        <dbReference type="ARBA" id="ARBA00022475"/>
    </source>
</evidence>
<feature type="transmembrane region" description="Helical" evidence="7">
    <location>
        <begin position="20"/>
        <end position="38"/>
    </location>
</feature>
<dbReference type="InterPro" id="IPR036259">
    <property type="entry name" value="MFS_trans_sf"/>
</dbReference>
<dbReference type="PANTHER" id="PTHR42718">
    <property type="entry name" value="MAJOR FACILITATOR SUPERFAMILY MULTIDRUG TRANSPORTER MFSC"/>
    <property type="match status" value="1"/>
</dbReference>
<feature type="transmembrane region" description="Helical" evidence="7">
    <location>
        <begin position="343"/>
        <end position="363"/>
    </location>
</feature>
<feature type="transmembrane region" description="Helical" evidence="7">
    <location>
        <begin position="210"/>
        <end position="231"/>
    </location>
</feature>
<evidence type="ECO:0000259" key="8">
    <source>
        <dbReference type="PROSITE" id="PS50850"/>
    </source>
</evidence>
<dbReference type="PROSITE" id="PS50850">
    <property type="entry name" value="MFS"/>
    <property type="match status" value="1"/>
</dbReference>
<keyword evidence="5 7" id="KW-1133">Transmembrane helix</keyword>
<evidence type="ECO:0000256" key="5">
    <source>
        <dbReference type="ARBA" id="ARBA00022989"/>
    </source>
</evidence>
<feature type="domain" description="Major facilitator superfamily (MFS) profile" evidence="8">
    <location>
        <begin position="23"/>
        <end position="467"/>
    </location>
</feature>
<comment type="caution">
    <text evidence="9">The sequence shown here is derived from an EMBL/GenBank/DDBJ whole genome shotgun (WGS) entry which is preliminary data.</text>
</comment>
<dbReference type="CDD" id="cd17321">
    <property type="entry name" value="MFS_MMR_MDR_like"/>
    <property type="match status" value="1"/>
</dbReference>
<proteinExistence type="predicted"/>
<dbReference type="EMBL" id="JBHTGP010000015">
    <property type="protein sequence ID" value="MFD0688720.1"/>
    <property type="molecule type" value="Genomic_DNA"/>
</dbReference>
<feature type="transmembrane region" description="Helical" evidence="7">
    <location>
        <begin position="443"/>
        <end position="464"/>
    </location>
</feature>
<keyword evidence="2" id="KW-0813">Transport</keyword>
<reference evidence="10" key="1">
    <citation type="journal article" date="2019" name="Int. J. Syst. Evol. Microbiol.">
        <title>The Global Catalogue of Microorganisms (GCM) 10K type strain sequencing project: providing services to taxonomists for standard genome sequencing and annotation.</title>
        <authorList>
            <consortium name="The Broad Institute Genomics Platform"/>
            <consortium name="The Broad Institute Genome Sequencing Center for Infectious Disease"/>
            <person name="Wu L."/>
            <person name="Ma J."/>
        </authorList>
    </citation>
    <scope>NUCLEOTIDE SEQUENCE [LARGE SCALE GENOMIC DNA]</scope>
    <source>
        <strain evidence="10">JCM 9371</strain>
    </source>
</reference>
<dbReference type="PANTHER" id="PTHR42718:SF46">
    <property type="entry name" value="BLR6921 PROTEIN"/>
    <property type="match status" value="1"/>
</dbReference>
<dbReference type="Proteomes" id="UP001597063">
    <property type="component" value="Unassembled WGS sequence"/>
</dbReference>
<protein>
    <submittedName>
        <fullName evidence="9">MFS transporter</fullName>
    </submittedName>
</protein>
<dbReference type="Gene3D" id="1.20.1720.10">
    <property type="entry name" value="Multidrug resistance protein D"/>
    <property type="match status" value="1"/>
</dbReference>
<keyword evidence="3" id="KW-1003">Cell membrane</keyword>
<feature type="transmembrane region" description="Helical" evidence="7">
    <location>
        <begin position="148"/>
        <end position="171"/>
    </location>
</feature>
<feature type="transmembrane region" description="Helical" evidence="7">
    <location>
        <begin position="317"/>
        <end position="336"/>
    </location>
</feature>